<dbReference type="RefSeq" id="WP_115610936.1">
    <property type="nucleotide sequence ID" value="NZ_JBHLZC010000001.1"/>
</dbReference>
<keyword evidence="1 3" id="KW-0808">Transferase</keyword>
<proteinExistence type="predicted"/>
<gene>
    <name evidence="3" type="ORF">NCTC13294_00686</name>
</gene>
<dbReference type="InterPro" id="IPR041698">
    <property type="entry name" value="Methyltransf_25"/>
</dbReference>
<evidence type="ECO:0000313" key="4">
    <source>
        <dbReference type="Proteomes" id="UP000254572"/>
    </source>
</evidence>
<dbReference type="PANTHER" id="PTHR43861">
    <property type="entry name" value="TRANS-ACONITATE 2-METHYLTRANSFERASE-RELATED"/>
    <property type="match status" value="1"/>
</dbReference>
<dbReference type="Pfam" id="PF13649">
    <property type="entry name" value="Methyltransf_25"/>
    <property type="match status" value="1"/>
</dbReference>
<dbReference type="SUPFAM" id="SSF53335">
    <property type="entry name" value="S-adenosyl-L-methionine-dependent methyltransferases"/>
    <property type="match status" value="1"/>
</dbReference>
<dbReference type="CDD" id="cd02440">
    <property type="entry name" value="AdoMet_MTases"/>
    <property type="match status" value="1"/>
</dbReference>
<sequence length="221" mass="24036">MTPHFRPQDADNYDQKIAIAVPGYDTLHRTTAALLATRLPADARILVVGAGTGADILALHRQQPAWHITAVEPLAEMLAQARAKTADIASIHFHHGYLADLPQSDPFDAAVCHLVMHFIAETADKRSLLEHIAARLKPAALLLHSDVIATNPDELPVLIEYTLAAGMPVAGIPLMQQRFTADIHGISTDDFAALAQSSGFTAPYLYFRVPTIAAWLLERRA</sequence>
<evidence type="ECO:0000259" key="2">
    <source>
        <dbReference type="Pfam" id="PF13649"/>
    </source>
</evidence>
<reference evidence="3 4" key="1">
    <citation type="submission" date="2018-06" db="EMBL/GenBank/DDBJ databases">
        <authorList>
            <consortium name="Pathogen Informatics"/>
            <person name="Doyle S."/>
        </authorList>
    </citation>
    <scope>NUCLEOTIDE SEQUENCE [LARGE SCALE GENOMIC DNA]</scope>
    <source>
        <strain evidence="3 4">NCTC13294</strain>
    </source>
</reference>
<organism evidence="3 4">
    <name type="scientific">Cardiobacterium valvarum</name>
    <dbReference type="NCBI Taxonomy" id="194702"/>
    <lineage>
        <taxon>Bacteria</taxon>
        <taxon>Pseudomonadati</taxon>
        <taxon>Pseudomonadota</taxon>
        <taxon>Gammaproteobacteria</taxon>
        <taxon>Cardiobacteriales</taxon>
        <taxon>Cardiobacteriaceae</taxon>
        <taxon>Cardiobacterium</taxon>
    </lineage>
</organism>
<dbReference type="AlphaFoldDB" id="A0A381E295"/>
<feature type="domain" description="Methyltransferase" evidence="2">
    <location>
        <begin position="45"/>
        <end position="138"/>
    </location>
</feature>
<name>A0A381E295_9GAMM</name>
<dbReference type="InterPro" id="IPR029063">
    <property type="entry name" value="SAM-dependent_MTases_sf"/>
</dbReference>
<accession>A0A381E295</accession>
<dbReference type="GO" id="GO:0008168">
    <property type="term" value="F:methyltransferase activity"/>
    <property type="evidence" value="ECO:0007669"/>
    <property type="project" value="UniProtKB-KW"/>
</dbReference>
<dbReference type="Gene3D" id="3.40.50.150">
    <property type="entry name" value="Vaccinia Virus protein VP39"/>
    <property type="match status" value="1"/>
</dbReference>
<dbReference type="GO" id="GO:0032259">
    <property type="term" value="P:methylation"/>
    <property type="evidence" value="ECO:0007669"/>
    <property type="project" value="UniProtKB-KW"/>
</dbReference>
<dbReference type="Proteomes" id="UP000254572">
    <property type="component" value="Unassembled WGS sequence"/>
</dbReference>
<protein>
    <submittedName>
        <fullName evidence="3">Trans-aconitate methyltransferase</fullName>
    </submittedName>
</protein>
<evidence type="ECO:0000256" key="1">
    <source>
        <dbReference type="ARBA" id="ARBA00022679"/>
    </source>
</evidence>
<keyword evidence="4" id="KW-1185">Reference proteome</keyword>
<dbReference type="OrthoDB" id="8558926at2"/>
<dbReference type="EMBL" id="UFUW01000001">
    <property type="protein sequence ID" value="SUX20182.1"/>
    <property type="molecule type" value="Genomic_DNA"/>
</dbReference>
<keyword evidence="3" id="KW-0489">Methyltransferase</keyword>
<evidence type="ECO:0000313" key="3">
    <source>
        <dbReference type="EMBL" id="SUX20182.1"/>
    </source>
</evidence>